<protein>
    <recommendedName>
        <fullName evidence="5">Secreted protein</fullName>
    </recommendedName>
</protein>
<accession>A0A5B0NDU9</accession>
<keyword evidence="4" id="KW-1185">Reference proteome</keyword>
<dbReference type="Proteomes" id="UP000324748">
    <property type="component" value="Unassembled WGS sequence"/>
</dbReference>
<evidence type="ECO:0008006" key="5">
    <source>
        <dbReference type="Google" id="ProtNLM"/>
    </source>
</evidence>
<dbReference type="AlphaFoldDB" id="A0A5B0NDU9"/>
<reference evidence="3 4" key="1">
    <citation type="submission" date="2019-05" db="EMBL/GenBank/DDBJ databases">
        <title>Emergence of the Ug99 lineage of the wheat stem rust pathogen through somatic hybridization.</title>
        <authorList>
            <person name="Li F."/>
            <person name="Upadhyaya N.M."/>
            <person name="Sperschneider J."/>
            <person name="Matny O."/>
            <person name="Nguyen-Phuc H."/>
            <person name="Mago R."/>
            <person name="Raley C."/>
            <person name="Miller M.E."/>
            <person name="Silverstein K.A.T."/>
            <person name="Henningsen E."/>
            <person name="Hirsch C.D."/>
            <person name="Visser B."/>
            <person name="Pretorius Z.A."/>
            <person name="Steffenson B.J."/>
            <person name="Schwessinger B."/>
            <person name="Dodds P.N."/>
            <person name="Figueroa M."/>
        </authorList>
    </citation>
    <scope>NUCLEOTIDE SEQUENCE [LARGE SCALE GENOMIC DNA]</scope>
    <source>
        <strain evidence="3">21-0</strain>
    </source>
</reference>
<feature type="signal peptide" evidence="2">
    <location>
        <begin position="1"/>
        <end position="22"/>
    </location>
</feature>
<feature type="compositionally biased region" description="Polar residues" evidence="1">
    <location>
        <begin position="255"/>
        <end position="265"/>
    </location>
</feature>
<proteinExistence type="predicted"/>
<feature type="region of interest" description="Disordered" evidence="1">
    <location>
        <begin position="255"/>
        <end position="274"/>
    </location>
</feature>
<gene>
    <name evidence="3" type="ORF">PGT21_024571</name>
</gene>
<name>A0A5B0NDU9_PUCGR</name>
<dbReference type="OrthoDB" id="2507258at2759"/>
<evidence type="ECO:0000313" key="4">
    <source>
        <dbReference type="Proteomes" id="UP000324748"/>
    </source>
</evidence>
<comment type="caution">
    <text evidence="3">The sequence shown here is derived from an EMBL/GenBank/DDBJ whole genome shotgun (WGS) entry which is preliminary data.</text>
</comment>
<feature type="chain" id="PRO_5022823876" description="Secreted protein" evidence="2">
    <location>
        <begin position="23"/>
        <end position="540"/>
    </location>
</feature>
<evidence type="ECO:0000313" key="3">
    <source>
        <dbReference type="EMBL" id="KAA1085929.1"/>
    </source>
</evidence>
<sequence length="540" mass="60917">MVASTLLSFITVAFFCSTLSQATWPSLFNGGGNGVVKFDPPPGGFHDIVGIGPQVPSVDAPPLSAPVPLPDHMAPAPSPIPQEGYHYPMHHTVYNLDDPNRLRDTMGIGPQKYPDAPSPDDAYRYPTNLDNHNPFRYPMGIGPQKYPPGPDHMAPAPSPIPPEGYHYPMHHTVYNLDDPNPFRYPMGIGPEKYPPAPSPDDAYRYPTNLDNHNPFRYPMGIGPQKYPPAPSELGDSPPPLFRQFQPVPPITAPRSSVTFHGSTGPSLPKQKPSWEHFNGRPDLEKVADELSVAITNNDLPPLSRENMGLWTVKNENYRALKEHEQTNVRYWLGQWFSGTHPNSKTWDQISGYIWSLKQSTKPTSQIWWEEPLIRGNKEHNQFIKLIQIGDRLKFSDRNPEFQLTGHEAEEITRDITDILYLDSNRKPRKTALNIKSLMKYGDTGSPSVSMYQARTGSLMKLGLMDFRQQETKQQWRKLRELYLFHGYDPAEAKESATIALTKFKRGQASFAELLDPQPDITGQTYYNNVKAQIAQLAKKN</sequence>
<keyword evidence="2" id="KW-0732">Signal</keyword>
<organism evidence="3 4">
    <name type="scientific">Puccinia graminis f. sp. tritici</name>
    <dbReference type="NCBI Taxonomy" id="56615"/>
    <lineage>
        <taxon>Eukaryota</taxon>
        <taxon>Fungi</taxon>
        <taxon>Dikarya</taxon>
        <taxon>Basidiomycota</taxon>
        <taxon>Pucciniomycotina</taxon>
        <taxon>Pucciniomycetes</taxon>
        <taxon>Pucciniales</taxon>
        <taxon>Pucciniaceae</taxon>
        <taxon>Puccinia</taxon>
    </lineage>
</organism>
<evidence type="ECO:0000256" key="2">
    <source>
        <dbReference type="SAM" id="SignalP"/>
    </source>
</evidence>
<evidence type="ECO:0000256" key="1">
    <source>
        <dbReference type="SAM" id="MobiDB-lite"/>
    </source>
</evidence>
<dbReference type="EMBL" id="VSWC01000106">
    <property type="protein sequence ID" value="KAA1085929.1"/>
    <property type="molecule type" value="Genomic_DNA"/>
</dbReference>